<sequence>MSSGRSFAVSGQHRSPASGGSVGKCRELDGGSNATGPVARGARRRRPVFRSRRENCWIFCYFLDILFWVTYGLIAAASTRVSNELEAGNPDRAKNSMAASFVDSNSSYAVLREDFASMTPLLAISIIVDSVQGVFSGVARGCGWQHLAAYVNLATCYLLGMTISGLLGFKLKLYAKSLWIDLSKNPEEEENPVLV</sequence>
<dbReference type="PANTHER" id="PTHR11206">
    <property type="entry name" value="MULTIDRUG RESISTANCE PROTEIN"/>
    <property type="match status" value="1"/>
</dbReference>
<proteinExistence type="predicted"/>
<keyword evidence="2" id="KW-0812">Transmembrane</keyword>
<comment type="caution">
    <text evidence="3">The sequence shown here is derived from an EMBL/GenBank/DDBJ whole genome shotgun (WGS) entry which is preliminary data.</text>
</comment>
<gene>
    <name evidence="3" type="ORF">L3X38_023324</name>
</gene>
<organism evidence="3 4">
    <name type="scientific">Prunus dulcis</name>
    <name type="common">Almond</name>
    <name type="synonym">Amygdalus dulcis</name>
    <dbReference type="NCBI Taxonomy" id="3755"/>
    <lineage>
        <taxon>Eukaryota</taxon>
        <taxon>Viridiplantae</taxon>
        <taxon>Streptophyta</taxon>
        <taxon>Embryophyta</taxon>
        <taxon>Tracheophyta</taxon>
        <taxon>Spermatophyta</taxon>
        <taxon>Magnoliopsida</taxon>
        <taxon>eudicotyledons</taxon>
        <taxon>Gunneridae</taxon>
        <taxon>Pentapetalae</taxon>
        <taxon>rosids</taxon>
        <taxon>fabids</taxon>
        <taxon>Rosales</taxon>
        <taxon>Rosaceae</taxon>
        <taxon>Amygdaloideae</taxon>
        <taxon>Amygdaleae</taxon>
        <taxon>Prunus</taxon>
    </lineage>
</organism>
<keyword evidence="2" id="KW-0472">Membrane</keyword>
<keyword evidence="2" id="KW-1133">Transmembrane helix</keyword>
<accession>A0AAD4VXL6</accession>
<name>A0AAD4VXL6_PRUDU</name>
<feature type="transmembrane region" description="Helical" evidence="2">
    <location>
        <begin position="147"/>
        <end position="169"/>
    </location>
</feature>
<evidence type="ECO:0000313" key="3">
    <source>
        <dbReference type="EMBL" id="KAI5333194.1"/>
    </source>
</evidence>
<evidence type="ECO:0000256" key="2">
    <source>
        <dbReference type="SAM" id="Phobius"/>
    </source>
</evidence>
<evidence type="ECO:0000313" key="4">
    <source>
        <dbReference type="Proteomes" id="UP001054821"/>
    </source>
</evidence>
<evidence type="ECO:0000256" key="1">
    <source>
        <dbReference type="SAM" id="MobiDB-lite"/>
    </source>
</evidence>
<dbReference type="Proteomes" id="UP001054821">
    <property type="component" value="Chromosome 4"/>
</dbReference>
<keyword evidence="4" id="KW-1185">Reference proteome</keyword>
<reference evidence="3 4" key="1">
    <citation type="journal article" date="2022" name="G3 (Bethesda)">
        <title>Whole-genome sequence and methylome profiling of the almond [Prunus dulcis (Mill.) D.A. Webb] cultivar 'Nonpareil'.</title>
        <authorList>
            <person name="D'Amico-Willman K.M."/>
            <person name="Ouma W.Z."/>
            <person name="Meulia T."/>
            <person name="Sideli G.M."/>
            <person name="Gradziel T.M."/>
            <person name="Fresnedo-Ramirez J."/>
        </authorList>
    </citation>
    <scope>NUCLEOTIDE SEQUENCE [LARGE SCALE GENOMIC DNA]</scope>
    <source>
        <strain evidence="3">Clone GOH B32 T37-40</strain>
    </source>
</reference>
<feature type="region of interest" description="Disordered" evidence="1">
    <location>
        <begin position="1"/>
        <end position="44"/>
    </location>
</feature>
<dbReference type="AlphaFoldDB" id="A0AAD4VXL6"/>
<feature type="transmembrane region" description="Helical" evidence="2">
    <location>
        <begin position="56"/>
        <end position="77"/>
    </location>
</feature>
<dbReference type="EMBL" id="JAJFAZ020000004">
    <property type="protein sequence ID" value="KAI5333194.1"/>
    <property type="molecule type" value="Genomic_DNA"/>
</dbReference>
<protein>
    <submittedName>
        <fullName evidence="3">Uncharacterized protein</fullName>
    </submittedName>
</protein>